<dbReference type="Gene3D" id="3.30.930.10">
    <property type="entry name" value="Bira Bifunctional Protein, Domain 2"/>
    <property type="match status" value="1"/>
</dbReference>
<dbReference type="InterPro" id="IPR004188">
    <property type="entry name" value="Phe-tRNA_ligase_II_N"/>
</dbReference>
<dbReference type="EC" id="6.1.1.20" evidence="13"/>
<comment type="subunit">
    <text evidence="3 13">Tetramer of two alpha and two beta subunits.</text>
</comment>
<dbReference type="InterPro" id="IPR010978">
    <property type="entry name" value="tRNA-bd_arm"/>
</dbReference>
<comment type="cofactor">
    <cofactor evidence="13">
        <name>Mg(2+)</name>
        <dbReference type="ChEBI" id="CHEBI:18420"/>
    </cofactor>
    <text evidence="13">Binds 2 magnesium ions per tetramer.</text>
</comment>
<proteinExistence type="inferred from homology"/>
<dbReference type="GO" id="GO:0004826">
    <property type="term" value="F:phenylalanine-tRNA ligase activity"/>
    <property type="evidence" value="ECO:0007669"/>
    <property type="project" value="UniProtKB-UniRule"/>
</dbReference>
<dbReference type="Pfam" id="PF02912">
    <property type="entry name" value="Phe_tRNA-synt_N"/>
    <property type="match status" value="1"/>
</dbReference>
<dbReference type="SUPFAM" id="SSF46589">
    <property type="entry name" value="tRNA-binding arm"/>
    <property type="match status" value="1"/>
</dbReference>
<keyword evidence="11 13" id="KW-0030">Aminoacyl-tRNA synthetase</keyword>
<dbReference type="CDD" id="cd00496">
    <property type="entry name" value="PheRS_alpha_core"/>
    <property type="match status" value="1"/>
</dbReference>
<evidence type="ECO:0000259" key="14">
    <source>
        <dbReference type="PROSITE" id="PS50862"/>
    </source>
</evidence>
<dbReference type="PANTHER" id="PTHR11538:SF41">
    <property type="entry name" value="PHENYLALANINE--TRNA LIGASE, MITOCHONDRIAL"/>
    <property type="match status" value="1"/>
</dbReference>
<keyword evidence="10 13" id="KW-0648">Protein biosynthesis</keyword>
<dbReference type="NCBIfam" id="TIGR00468">
    <property type="entry name" value="pheS"/>
    <property type="match status" value="1"/>
</dbReference>
<dbReference type="SUPFAM" id="SSF55681">
    <property type="entry name" value="Class II aaRS and biotin synthetases"/>
    <property type="match status" value="1"/>
</dbReference>
<evidence type="ECO:0000256" key="1">
    <source>
        <dbReference type="ARBA" id="ARBA00004496"/>
    </source>
</evidence>
<keyword evidence="7 13" id="KW-0547">Nucleotide-binding</keyword>
<keyword evidence="4 13" id="KW-0963">Cytoplasm</keyword>
<gene>
    <name evidence="13 15" type="primary">pheS</name>
    <name evidence="15" type="ORF">HRbin17_02710</name>
</gene>
<evidence type="ECO:0000256" key="12">
    <source>
        <dbReference type="ARBA" id="ARBA00049255"/>
    </source>
</evidence>
<dbReference type="GO" id="GO:0005524">
    <property type="term" value="F:ATP binding"/>
    <property type="evidence" value="ECO:0007669"/>
    <property type="project" value="UniProtKB-UniRule"/>
</dbReference>
<dbReference type="InterPro" id="IPR022911">
    <property type="entry name" value="Phe_tRNA_ligase_alpha1_bac"/>
</dbReference>
<dbReference type="InterPro" id="IPR004529">
    <property type="entry name" value="Phe-tRNA-synth_IIc_asu"/>
</dbReference>
<dbReference type="InterPro" id="IPR002319">
    <property type="entry name" value="Phenylalanyl-tRNA_Synthase"/>
</dbReference>
<comment type="subcellular location">
    <subcellularLocation>
        <location evidence="1 13">Cytoplasm</location>
    </subcellularLocation>
</comment>
<reference evidence="16" key="1">
    <citation type="submission" date="2017-09" db="EMBL/GenBank/DDBJ databases">
        <title>Metaegenomics of thermophilic ammonia-oxidizing enrichment culture.</title>
        <authorList>
            <person name="Kato S."/>
            <person name="Suzuki K."/>
        </authorList>
    </citation>
    <scope>NUCLEOTIDE SEQUENCE [LARGE SCALE GENOMIC DNA]</scope>
</reference>
<evidence type="ECO:0000313" key="16">
    <source>
        <dbReference type="Proteomes" id="UP000236173"/>
    </source>
</evidence>
<evidence type="ECO:0000313" key="15">
    <source>
        <dbReference type="EMBL" id="GBD00173.1"/>
    </source>
</evidence>
<keyword evidence="8 13" id="KW-0067">ATP-binding</keyword>
<sequence length="345" mass="39652">MTAHEMLERVRALREKAKAALQAATAPEAVEEVRRQFLGRKGELNAVLRSLAQLPPDDRRRVGAEANALREWLDEALRQREREVREQMLARQMAHERIDVTLPGRIFLPGGLHPLTLTINEICAIFTDLGFEVVDGPEVEDEWHNFIALNIPPDHPARDDHDSFYITDEVLLRTETSAVQIRTMEQRTPPVRIVSPGRVYRRDPFDRTHSPVFHQVEGLLVDEAVTFADLKGTLYAFVRRFFGEWAQIRFRPHHFPFTEPSAEVLVSCVFCKGCGCPVCKQTGWLEVLGCGMVHPAVLENVGYDPERWQGYAFGMGVERLAMLRYGIDDIRLFYENDLRFLRQFD</sequence>
<dbReference type="GO" id="GO:0006432">
    <property type="term" value="P:phenylalanyl-tRNA aminoacylation"/>
    <property type="evidence" value="ECO:0007669"/>
    <property type="project" value="UniProtKB-UniRule"/>
</dbReference>
<keyword evidence="5 13" id="KW-0436">Ligase</keyword>
<comment type="catalytic activity">
    <reaction evidence="12 13">
        <text>tRNA(Phe) + L-phenylalanine + ATP = L-phenylalanyl-tRNA(Phe) + AMP + diphosphate + H(+)</text>
        <dbReference type="Rhea" id="RHEA:19413"/>
        <dbReference type="Rhea" id="RHEA-COMP:9668"/>
        <dbReference type="Rhea" id="RHEA-COMP:9699"/>
        <dbReference type="ChEBI" id="CHEBI:15378"/>
        <dbReference type="ChEBI" id="CHEBI:30616"/>
        <dbReference type="ChEBI" id="CHEBI:33019"/>
        <dbReference type="ChEBI" id="CHEBI:58095"/>
        <dbReference type="ChEBI" id="CHEBI:78442"/>
        <dbReference type="ChEBI" id="CHEBI:78531"/>
        <dbReference type="ChEBI" id="CHEBI:456215"/>
        <dbReference type="EC" id="6.1.1.20"/>
    </reaction>
</comment>
<evidence type="ECO:0000256" key="2">
    <source>
        <dbReference type="ARBA" id="ARBA00010207"/>
    </source>
</evidence>
<organism evidence="15 16">
    <name type="scientific">Candidatus Fervidibacter japonicus</name>
    <dbReference type="NCBI Taxonomy" id="2035412"/>
    <lineage>
        <taxon>Bacteria</taxon>
        <taxon>Candidatus Fervidibacterota</taxon>
        <taxon>Candidatus Fervidibacter</taxon>
    </lineage>
</organism>
<evidence type="ECO:0000256" key="13">
    <source>
        <dbReference type="HAMAP-Rule" id="MF_00281"/>
    </source>
</evidence>
<evidence type="ECO:0000256" key="11">
    <source>
        <dbReference type="ARBA" id="ARBA00023146"/>
    </source>
</evidence>
<keyword evidence="6 13" id="KW-0479">Metal-binding</keyword>
<feature type="binding site" evidence="13">
    <location>
        <position position="259"/>
    </location>
    <ligand>
        <name>Mg(2+)</name>
        <dbReference type="ChEBI" id="CHEBI:18420"/>
        <note>shared with beta subunit</note>
    </ligand>
</feature>
<evidence type="ECO:0000256" key="10">
    <source>
        <dbReference type="ARBA" id="ARBA00022917"/>
    </source>
</evidence>
<evidence type="ECO:0000256" key="4">
    <source>
        <dbReference type="ARBA" id="ARBA00022490"/>
    </source>
</evidence>
<dbReference type="InterPro" id="IPR045864">
    <property type="entry name" value="aa-tRNA-synth_II/BPL/LPL"/>
</dbReference>
<evidence type="ECO:0000256" key="9">
    <source>
        <dbReference type="ARBA" id="ARBA00022842"/>
    </source>
</evidence>
<dbReference type="PANTHER" id="PTHR11538">
    <property type="entry name" value="PHENYLALANYL-TRNA SYNTHETASE"/>
    <property type="match status" value="1"/>
</dbReference>
<protein>
    <recommendedName>
        <fullName evidence="13">Phenylalanine--tRNA ligase alpha subunit</fullName>
        <ecNumber evidence="13">6.1.1.20</ecNumber>
    </recommendedName>
    <alternativeName>
        <fullName evidence="13">Phenylalanyl-tRNA synthetase alpha subunit</fullName>
        <shortName evidence="13">PheRS</shortName>
    </alternativeName>
</protein>
<dbReference type="GO" id="GO:0005737">
    <property type="term" value="C:cytoplasm"/>
    <property type="evidence" value="ECO:0007669"/>
    <property type="project" value="UniProtKB-SubCell"/>
</dbReference>
<dbReference type="HAMAP" id="MF_00281">
    <property type="entry name" value="Phe_tRNA_synth_alpha1"/>
    <property type="match status" value="1"/>
</dbReference>
<comment type="similarity">
    <text evidence="2 13">Belongs to the class-II aminoacyl-tRNA synthetase family. Phe-tRNA synthetase alpha subunit type 1 subfamily.</text>
</comment>
<evidence type="ECO:0000256" key="8">
    <source>
        <dbReference type="ARBA" id="ARBA00022840"/>
    </source>
</evidence>
<dbReference type="Proteomes" id="UP000236173">
    <property type="component" value="Unassembled WGS sequence"/>
</dbReference>
<evidence type="ECO:0000256" key="7">
    <source>
        <dbReference type="ARBA" id="ARBA00022741"/>
    </source>
</evidence>
<comment type="caution">
    <text evidence="15">The sequence shown here is derived from an EMBL/GenBank/DDBJ whole genome shotgun (WGS) entry which is preliminary data.</text>
</comment>
<keyword evidence="9 13" id="KW-0460">Magnesium</keyword>
<dbReference type="InterPro" id="IPR006195">
    <property type="entry name" value="aa-tRNA-synth_II"/>
</dbReference>
<dbReference type="GO" id="GO:0000287">
    <property type="term" value="F:magnesium ion binding"/>
    <property type="evidence" value="ECO:0007669"/>
    <property type="project" value="UniProtKB-UniRule"/>
</dbReference>
<evidence type="ECO:0000256" key="3">
    <source>
        <dbReference type="ARBA" id="ARBA00011209"/>
    </source>
</evidence>
<evidence type="ECO:0000256" key="6">
    <source>
        <dbReference type="ARBA" id="ARBA00022723"/>
    </source>
</evidence>
<dbReference type="FunFam" id="3.30.930.10:FF:000003">
    <property type="entry name" value="Phenylalanine--tRNA ligase alpha subunit"/>
    <property type="match status" value="1"/>
</dbReference>
<feature type="domain" description="Aminoacyl-transfer RNA synthetases class-II family profile" evidence="14">
    <location>
        <begin position="125"/>
        <end position="343"/>
    </location>
</feature>
<dbReference type="EMBL" id="BEHT01000056">
    <property type="protein sequence ID" value="GBD00173.1"/>
    <property type="molecule type" value="Genomic_DNA"/>
</dbReference>
<evidence type="ECO:0000256" key="5">
    <source>
        <dbReference type="ARBA" id="ARBA00022598"/>
    </source>
</evidence>
<dbReference type="PROSITE" id="PS50862">
    <property type="entry name" value="AA_TRNA_LIGASE_II"/>
    <property type="match status" value="1"/>
</dbReference>
<dbReference type="AlphaFoldDB" id="A0A2H5XG60"/>
<dbReference type="GO" id="GO:0000049">
    <property type="term" value="F:tRNA binding"/>
    <property type="evidence" value="ECO:0007669"/>
    <property type="project" value="InterPro"/>
</dbReference>
<name>A0A2H5XG60_9BACT</name>
<dbReference type="Pfam" id="PF01409">
    <property type="entry name" value="tRNA-synt_2d"/>
    <property type="match status" value="1"/>
</dbReference>
<accession>A0A2H5XG60</accession>